<feature type="domain" description="Protein kinase" evidence="3">
    <location>
        <begin position="47"/>
        <end position="338"/>
    </location>
</feature>
<dbReference type="InterPro" id="IPR000719">
    <property type="entry name" value="Prot_kinase_dom"/>
</dbReference>
<dbReference type="InParanoid" id="A0A163MAC5"/>
<keyword evidence="1" id="KW-0547">Nucleotide-binding</keyword>
<dbReference type="Pfam" id="PF00069">
    <property type="entry name" value="Pkinase"/>
    <property type="match status" value="1"/>
</dbReference>
<dbReference type="AlphaFoldDB" id="A0A163MAC5"/>
<dbReference type="EMBL" id="LT554016">
    <property type="protein sequence ID" value="SAM02849.1"/>
    <property type="molecule type" value="Genomic_DNA"/>
</dbReference>
<protein>
    <recommendedName>
        <fullName evidence="3">Protein kinase domain-containing protein</fullName>
    </recommendedName>
</protein>
<keyword evidence="1" id="KW-0067">ATP-binding</keyword>
<dbReference type="STRING" id="4829.A0A163MAC5"/>
<evidence type="ECO:0000313" key="5">
    <source>
        <dbReference type="Proteomes" id="UP000078561"/>
    </source>
</evidence>
<evidence type="ECO:0000256" key="1">
    <source>
        <dbReference type="PROSITE-ProRule" id="PRU10141"/>
    </source>
</evidence>
<dbReference type="Gene3D" id="1.10.510.10">
    <property type="entry name" value="Transferase(Phosphotransferase) domain 1"/>
    <property type="match status" value="1"/>
</dbReference>
<name>A0A163MAC5_ABSGL</name>
<sequence>MTSPRRIHPNRYKGNPHGDRSRRHSSFDNNHAGLSLGSRDVIVAGQWVVLGRIGEGSFGEIFEVRDINTHRHYAIKRERRKENGGSQLKHENVMYDVLAGGDGIPQCHWYGHFDGFTCIVMDLLGPSLGQLAQSVSCMELDIATDLVSQMVSIVEHIHSRGVILRDVKPENFVFGAHLPPLYNDNDGVKPTCKQVFQDYWCTNDPKLYAIDFGLTCYWRDPHTGVAYSDTKKHIRDKTGTARYASIQVHRGNLPSRRDDLESIGYILLDLVLGGRLPWAGVHAKNSKAGWDKVWRVKVDTPLSELCAGLPQAVVDFIAYTRSLRFMDQPDYDRLRGFLHAAAAGPDHYNQPDQIVTSPPPLSNETDDDHYELFAMDDMKHHLPTVPETPKKVGWNTHKRLDMTDWTND</sequence>
<dbReference type="GO" id="GO:0005524">
    <property type="term" value="F:ATP binding"/>
    <property type="evidence" value="ECO:0007669"/>
    <property type="project" value="UniProtKB-UniRule"/>
</dbReference>
<evidence type="ECO:0000256" key="2">
    <source>
        <dbReference type="SAM" id="MobiDB-lite"/>
    </source>
</evidence>
<keyword evidence="5" id="KW-1185">Reference proteome</keyword>
<dbReference type="SMART" id="SM00220">
    <property type="entry name" value="S_TKc"/>
    <property type="match status" value="1"/>
</dbReference>
<dbReference type="GO" id="GO:0004672">
    <property type="term" value="F:protein kinase activity"/>
    <property type="evidence" value="ECO:0007669"/>
    <property type="project" value="InterPro"/>
</dbReference>
<proteinExistence type="predicted"/>
<reference evidence="4" key="1">
    <citation type="submission" date="2016-04" db="EMBL/GenBank/DDBJ databases">
        <authorList>
            <person name="Evans L.H."/>
            <person name="Alamgir A."/>
            <person name="Owens N."/>
            <person name="Weber N.D."/>
            <person name="Virtaneva K."/>
            <person name="Barbian K."/>
            <person name="Babar A."/>
            <person name="Rosenke K."/>
        </authorList>
    </citation>
    <scope>NUCLEOTIDE SEQUENCE [LARGE SCALE GENOMIC DNA]</scope>
    <source>
        <strain evidence="4">CBS 101.48</strain>
    </source>
</reference>
<dbReference type="OrthoDB" id="5979581at2759"/>
<dbReference type="InterPro" id="IPR017441">
    <property type="entry name" value="Protein_kinase_ATP_BS"/>
</dbReference>
<dbReference type="PROSITE" id="PS00107">
    <property type="entry name" value="PROTEIN_KINASE_ATP"/>
    <property type="match status" value="1"/>
</dbReference>
<evidence type="ECO:0000259" key="3">
    <source>
        <dbReference type="PROSITE" id="PS50011"/>
    </source>
</evidence>
<dbReference type="PANTHER" id="PTHR11909">
    <property type="entry name" value="CASEIN KINASE-RELATED"/>
    <property type="match status" value="1"/>
</dbReference>
<feature type="region of interest" description="Disordered" evidence="2">
    <location>
        <begin position="1"/>
        <end position="30"/>
    </location>
</feature>
<dbReference type="InterPro" id="IPR050235">
    <property type="entry name" value="CK1_Ser-Thr_kinase"/>
</dbReference>
<evidence type="ECO:0000313" key="4">
    <source>
        <dbReference type="EMBL" id="SAM02849.1"/>
    </source>
</evidence>
<gene>
    <name evidence="4" type="primary">ABSGL_08665.1 scaffold 10421</name>
</gene>
<feature type="compositionally biased region" description="Basic residues" evidence="2">
    <location>
        <begin position="1"/>
        <end position="11"/>
    </location>
</feature>
<dbReference type="OMA" id="RDINTHR"/>
<dbReference type="InterPro" id="IPR011009">
    <property type="entry name" value="Kinase-like_dom_sf"/>
</dbReference>
<accession>A0A163MAC5</accession>
<organism evidence="4">
    <name type="scientific">Absidia glauca</name>
    <name type="common">Pin mould</name>
    <dbReference type="NCBI Taxonomy" id="4829"/>
    <lineage>
        <taxon>Eukaryota</taxon>
        <taxon>Fungi</taxon>
        <taxon>Fungi incertae sedis</taxon>
        <taxon>Mucoromycota</taxon>
        <taxon>Mucoromycotina</taxon>
        <taxon>Mucoromycetes</taxon>
        <taxon>Mucorales</taxon>
        <taxon>Cunninghamellaceae</taxon>
        <taxon>Absidia</taxon>
    </lineage>
</organism>
<feature type="binding site" evidence="1">
    <location>
        <position position="76"/>
    </location>
    <ligand>
        <name>ATP</name>
        <dbReference type="ChEBI" id="CHEBI:30616"/>
    </ligand>
</feature>
<dbReference type="Proteomes" id="UP000078561">
    <property type="component" value="Unassembled WGS sequence"/>
</dbReference>
<dbReference type="PROSITE" id="PS50011">
    <property type="entry name" value="PROTEIN_KINASE_DOM"/>
    <property type="match status" value="1"/>
</dbReference>
<dbReference type="SUPFAM" id="SSF56112">
    <property type="entry name" value="Protein kinase-like (PK-like)"/>
    <property type="match status" value="1"/>
</dbReference>